<keyword evidence="2" id="KW-1185">Reference proteome</keyword>
<dbReference type="AlphaFoldDB" id="A0A7F5RCJ4"/>
<reference evidence="3" key="1">
    <citation type="submission" date="2025-08" db="UniProtKB">
        <authorList>
            <consortium name="RefSeq"/>
        </authorList>
    </citation>
    <scope>IDENTIFICATION</scope>
    <source>
        <tissue evidence="3">Entire body</tissue>
    </source>
</reference>
<dbReference type="InterPro" id="IPR012337">
    <property type="entry name" value="RNaseH-like_sf"/>
</dbReference>
<dbReference type="PROSITE" id="PS50994">
    <property type="entry name" value="INTEGRASE"/>
    <property type="match status" value="1"/>
</dbReference>
<organism evidence="2 3">
    <name type="scientific">Agrilus planipennis</name>
    <name type="common">Emerald ash borer</name>
    <name type="synonym">Agrilus marcopoli</name>
    <dbReference type="NCBI Taxonomy" id="224129"/>
    <lineage>
        <taxon>Eukaryota</taxon>
        <taxon>Metazoa</taxon>
        <taxon>Ecdysozoa</taxon>
        <taxon>Arthropoda</taxon>
        <taxon>Hexapoda</taxon>
        <taxon>Insecta</taxon>
        <taxon>Pterygota</taxon>
        <taxon>Neoptera</taxon>
        <taxon>Endopterygota</taxon>
        <taxon>Coleoptera</taxon>
        <taxon>Polyphaga</taxon>
        <taxon>Elateriformia</taxon>
        <taxon>Buprestoidea</taxon>
        <taxon>Buprestidae</taxon>
        <taxon>Agrilinae</taxon>
        <taxon>Agrilus</taxon>
    </lineage>
</organism>
<name>A0A7F5RCJ4_AGRPL</name>
<dbReference type="InterPro" id="IPR040676">
    <property type="entry name" value="DUF5641"/>
</dbReference>
<evidence type="ECO:0000259" key="1">
    <source>
        <dbReference type="PROSITE" id="PS50994"/>
    </source>
</evidence>
<dbReference type="InterPro" id="IPR001584">
    <property type="entry name" value="Integrase_cat-core"/>
</dbReference>
<evidence type="ECO:0000313" key="2">
    <source>
        <dbReference type="Proteomes" id="UP000192223"/>
    </source>
</evidence>
<dbReference type="InterPro" id="IPR036397">
    <property type="entry name" value="RNaseH_sf"/>
</dbReference>
<accession>A0A7F5RCJ4</accession>
<dbReference type="GO" id="GO:0015074">
    <property type="term" value="P:DNA integration"/>
    <property type="evidence" value="ECO:0007669"/>
    <property type="project" value="InterPro"/>
</dbReference>
<protein>
    <submittedName>
        <fullName evidence="3">Uncharacterized protein LOC112905445</fullName>
    </submittedName>
</protein>
<feature type="domain" description="Integrase catalytic" evidence="1">
    <location>
        <begin position="68"/>
        <end position="262"/>
    </location>
</feature>
<dbReference type="RefSeq" id="XP_025833693.1">
    <property type="nucleotide sequence ID" value="XM_025977908.1"/>
</dbReference>
<dbReference type="SUPFAM" id="SSF53098">
    <property type="entry name" value="Ribonuclease H-like"/>
    <property type="match status" value="1"/>
</dbReference>
<dbReference type="Gene3D" id="3.30.420.10">
    <property type="entry name" value="Ribonuclease H-like superfamily/Ribonuclease H"/>
    <property type="match status" value="1"/>
</dbReference>
<dbReference type="GeneID" id="112905445"/>
<dbReference type="InParanoid" id="A0A7F5RCJ4"/>
<dbReference type="GO" id="GO:0003676">
    <property type="term" value="F:nucleic acid binding"/>
    <property type="evidence" value="ECO:0007669"/>
    <property type="project" value="InterPro"/>
</dbReference>
<dbReference type="OrthoDB" id="6766792at2759"/>
<dbReference type="KEGG" id="apln:112905445"/>
<proteinExistence type="predicted"/>
<dbReference type="Pfam" id="PF18701">
    <property type="entry name" value="DUF5641"/>
    <property type="match status" value="1"/>
</dbReference>
<sequence>MQNKNLVEFPCESEIKKVLGGRWSPVKNEFTYYVNPIDNEINDCVKCSRYNAKVPDYRMGDLPETRLIKTRPFLNVGLDYCGPFLLKEKKFRNKIKIKAYVAVFVCFSTKAVHLELVTDLTTEACIEAIKRFAARRGNPNNVYSDNATNFVGAKNEILKLQAFFMSDEYSGGLKQYFSKQQINWHFSPPRAPHFGGLWEAAVKSFKSHLYRTVANALFTYEQFNTCIIEIEAILNSRPLVPISSDPNDLVALTPAHFLIGDSLMSFPEPDYRDVYQNKLSTWQRIQQVKQHFWSRWYKEYLNELRIRSKWHKGTSEEIKIGTIVLIKEENLPPRQWSLGRIIELHPGDDNIVRVVTVRTQDGVYKRCIKKLSPLPNL</sequence>
<gene>
    <name evidence="3" type="primary">LOC112905445</name>
</gene>
<evidence type="ECO:0000313" key="3">
    <source>
        <dbReference type="RefSeq" id="XP_025833693.1"/>
    </source>
</evidence>
<dbReference type="PANTHER" id="PTHR47331">
    <property type="entry name" value="PHD-TYPE DOMAIN-CONTAINING PROTEIN"/>
    <property type="match status" value="1"/>
</dbReference>
<dbReference type="Proteomes" id="UP000192223">
    <property type="component" value="Unplaced"/>
</dbReference>